<dbReference type="PANTHER" id="PTHR42788:SF20">
    <property type="entry name" value="ABC TRANSPORTER ATP-BINDING PROTEIN"/>
    <property type="match status" value="1"/>
</dbReference>
<dbReference type="PANTHER" id="PTHR42788">
    <property type="entry name" value="TAURINE IMPORT ATP-BINDING PROTEIN-RELATED"/>
    <property type="match status" value="1"/>
</dbReference>
<feature type="domain" description="ABC transporter" evidence="5">
    <location>
        <begin position="26"/>
        <end position="260"/>
    </location>
</feature>
<dbReference type="Proteomes" id="UP000472335">
    <property type="component" value="Unassembled WGS sequence"/>
</dbReference>
<name>A0A6G4VCQ4_9ACTN</name>
<protein>
    <submittedName>
        <fullName evidence="6">ABC transporter ATP-binding protein</fullName>
    </submittedName>
</protein>
<gene>
    <name evidence="6" type="ORF">G5C60_29385</name>
</gene>
<dbReference type="SMART" id="SM00382">
    <property type="entry name" value="AAA"/>
    <property type="match status" value="1"/>
</dbReference>
<organism evidence="6 7">
    <name type="scientific">Streptomyces scabichelini</name>
    <dbReference type="NCBI Taxonomy" id="2711217"/>
    <lineage>
        <taxon>Bacteria</taxon>
        <taxon>Bacillati</taxon>
        <taxon>Actinomycetota</taxon>
        <taxon>Actinomycetes</taxon>
        <taxon>Kitasatosporales</taxon>
        <taxon>Streptomycetaceae</taxon>
        <taxon>Streptomyces</taxon>
    </lineage>
</organism>
<dbReference type="GO" id="GO:0016887">
    <property type="term" value="F:ATP hydrolysis activity"/>
    <property type="evidence" value="ECO:0007669"/>
    <property type="project" value="InterPro"/>
</dbReference>
<evidence type="ECO:0000313" key="7">
    <source>
        <dbReference type="Proteomes" id="UP000472335"/>
    </source>
</evidence>
<comment type="caution">
    <text evidence="6">The sequence shown here is derived from an EMBL/GenBank/DDBJ whole genome shotgun (WGS) entry which is preliminary data.</text>
</comment>
<feature type="compositionally biased region" description="Low complexity" evidence="4">
    <location>
        <begin position="1"/>
        <end position="15"/>
    </location>
</feature>
<dbReference type="SUPFAM" id="SSF52540">
    <property type="entry name" value="P-loop containing nucleoside triphosphate hydrolases"/>
    <property type="match status" value="1"/>
</dbReference>
<dbReference type="AlphaFoldDB" id="A0A6G4VCQ4"/>
<evidence type="ECO:0000256" key="3">
    <source>
        <dbReference type="ARBA" id="ARBA00022840"/>
    </source>
</evidence>
<keyword evidence="2" id="KW-0547">Nucleotide-binding</keyword>
<dbReference type="InterPro" id="IPR027417">
    <property type="entry name" value="P-loop_NTPase"/>
</dbReference>
<keyword evidence="1" id="KW-0813">Transport</keyword>
<dbReference type="PROSITE" id="PS00211">
    <property type="entry name" value="ABC_TRANSPORTER_1"/>
    <property type="match status" value="1"/>
</dbReference>
<dbReference type="InterPro" id="IPR003439">
    <property type="entry name" value="ABC_transporter-like_ATP-bd"/>
</dbReference>
<feature type="region of interest" description="Disordered" evidence="4">
    <location>
        <begin position="1"/>
        <end position="25"/>
    </location>
</feature>
<dbReference type="Gene3D" id="3.40.50.300">
    <property type="entry name" value="P-loop containing nucleotide triphosphate hydrolases"/>
    <property type="match status" value="1"/>
</dbReference>
<evidence type="ECO:0000259" key="5">
    <source>
        <dbReference type="PROSITE" id="PS50893"/>
    </source>
</evidence>
<keyword evidence="3 6" id="KW-0067">ATP-binding</keyword>
<dbReference type="GO" id="GO:0005524">
    <property type="term" value="F:ATP binding"/>
    <property type="evidence" value="ECO:0007669"/>
    <property type="project" value="UniProtKB-KW"/>
</dbReference>
<dbReference type="EMBL" id="JAAKZY010000109">
    <property type="protein sequence ID" value="NGO11597.1"/>
    <property type="molecule type" value="Genomic_DNA"/>
</dbReference>
<accession>A0A6G4VCQ4</accession>
<evidence type="ECO:0000256" key="2">
    <source>
        <dbReference type="ARBA" id="ARBA00022741"/>
    </source>
</evidence>
<evidence type="ECO:0000256" key="1">
    <source>
        <dbReference type="ARBA" id="ARBA00022448"/>
    </source>
</evidence>
<dbReference type="Pfam" id="PF00005">
    <property type="entry name" value="ABC_tran"/>
    <property type="match status" value="1"/>
</dbReference>
<dbReference type="PROSITE" id="PS50893">
    <property type="entry name" value="ABC_TRANSPORTER_2"/>
    <property type="match status" value="1"/>
</dbReference>
<dbReference type="InterPro" id="IPR003593">
    <property type="entry name" value="AAA+_ATPase"/>
</dbReference>
<dbReference type="InterPro" id="IPR050166">
    <property type="entry name" value="ABC_transporter_ATP-bind"/>
</dbReference>
<evidence type="ECO:0000256" key="4">
    <source>
        <dbReference type="SAM" id="MobiDB-lite"/>
    </source>
</evidence>
<proteinExistence type="predicted"/>
<evidence type="ECO:0000313" key="6">
    <source>
        <dbReference type="EMBL" id="NGO11597.1"/>
    </source>
</evidence>
<keyword evidence="7" id="KW-1185">Reference proteome</keyword>
<dbReference type="RefSeq" id="WP_165263953.1">
    <property type="nucleotide sequence ID" value="NZ_JAAKZY010000109.1"/>
</dbReference>
<dbReference type="InterPro" id="IPR017871">
    <property type="entry name" value="ABC_transporter-like_CS"/>
</dbReference>
<dbReference type="CDD" id="cd03293">
    <property type="entry name" value="ABC_NrtD_SsuB_transporters"/>
    <property type="match status" value="1"/>
</dbReference>
<reference evidence="6 7" key="1">
    <citation type="submission" date="2020-02" db="EMBL/GenBank/DDBJ databases">
        <title>Whole-genome analyses of novel actinobacteria.</title>
        <authorList>
            <person name="Sahin N."/>
            <person name="Gencbay T."/>
        </authorList>
    </citation>
    <scope>NUCLEOTIDE SEQUENCE [LARGE SCALE GENOMIC DNA]</scope>
    <source>
        <strain evidence="6 7">HC44</strain>
    </source>
</reference>
<sequence>MTAKTATATETATATGQGDAGPGRSVELDDITVTFSTERGEVTALRDISLSVDSGGFVSLLGPSGCGKSTLLRVVADLLKPTTGTVSVLGTSAHEARVSRQLGFVFQDAALLPWRTALENVRLPLQVGGGAKAAASDGQDAASPEELLALVGLAGREHAYPHELSGGMRQRVSIARALVCRPRVLLMDEPFGALDEITRDRLNEELLRIWEATGTTILFVTHSIAEAVFMSQQVLVLSSHPGRVRELVPVDLPSPRRLDVRDTPEFTALAARLRRLLEDC</sequence>